<reference evidence="1 2" key="1">
    <citation type="submission" date="2009-01" db="EMBL/GenBank/DDBJ databases">
        <authorList>
            <person name="Qin X."/>
            <person name="Bachman B."/>
            <person name="Battles P."/>
            <person name="Bell A."/>
            <person name="Bess C."/>
            <person name="Bickham C."/>
            <person name="Chaboub L."/>
            <person name="Chen D."/>
            <person name="Coyle M."/>
            <person name="Deiros D.R."/>
            <person name="Dinh H."/>
            <person name="Forbes L."/>
            <person name="Fowler G."/>
            <person name="Francisco L."/>
            <person name="Fu Q."/>
            <person name="Gubbala S."/>
            <person name="Hale W."/>
            <person name="Han Y."/>
            <person name="Hemphill L."/>
            <person name="Highlander S.K."/>
            <person name="Hirani K."/>
            <person name="Hogues M."/>
            <person name="Jackson L."/>
            <person name="Jakkamsetti A."/>
            <person name="Javaid M."/>
            <person name="Jiang H."/>
            <person name="Korchina V."/>
            <person name="Kovar C."/>
            <person name="Lara F."/>
            <person name="Lee S."/>
            <person name="Mata R."/>
            <person name="Mathew T."/>
            <person name="Moen C."/>
            <person name="Morales K."/>
            <person name="Munidasa M."/>
            <person name="Nazareth L."/>
            <person name="Ngo R."/>
            <person name="Nguyen L."/>
            <person name="Okwuonu G."/>
            <person name="Ongeri F."/>
            <person name="Patil S."/>
            <person name="Petrosino J."/>
            <person name="Pham C."/>
            <person name="Pham P."/>
            <person name="Pu L.-L."/>
            <person name="Puazo M."/>
            <person name="Raj R."/>
            <person name="Reid J."/>
            <person name="Rouhana J."/>
            <person name="Saada N."/>
            <person name="Shang Y."/>
            <person name="Simmons D."/>
            <person name="Thornton R."/>
            <person name="Warren J."/>
            <person name="Weissenberger G."/>
            <person name="Zhang J."/>
            <person name="Zhang L."/>
            <person name="Zhou C."/>
            <person name="Zhu D."/>
            <person name="Muzny D."/>
            <person name="Worley K."/>
            <person name="Gibbs R."/>
        </authorList>
    </citation>
    <scope>NUCLEOTIDE SEQUENCE [LARGE SCALE GENOMIC DNA]</scope>
    <source>
        <strain evidence="2">ATCC 8290 / DSM 20176 / CCUG 30140 / JCM 1155 / KCTC 3500 / NBRC 15886 / NCIMB 8040 / NRRL B-1843 / 9</strain>
    </source>
</reference>
<gene>
    <name evidence="1" type="ORF">HMPREF0519_2574</name>
</gene>
<dbReference type="HOGENOM" id="CLU_2891101_0_0_9"/>
<name>C0XMW3_LENH9</name>
<evidence type="ECO:0000313" key="1">
    <source>
        <dbReference type="EMBL" id="EEI23285.1"/>
    </source>
</evidence>
<evidence type="ECO:0000313" key="2">
    <source>
        <dbReference type="Proteomes" id="UP000003752"/>
    </source>
</evidence>
<sequence>FIFFFLWLEPKGFEFDQSISKRFWIINNFANCWMKQANQLLPQRLLLVMTRQWILFVMLVSQ</sequence>
<dbReference type="Proteomes" id="UP000003752">
    <property type="component" value="Unassembled WGS sequence"/>
</dbReference>
<proteinExistence type="predicted"/>
<protein>
    <submittedName>
        <fullName evidence="1">Uncharacterized protein</fullName>
    </submittedName>
</protein>
<keyword evidence="2" id="KW-1185">Reference proteome</keyword>
<accession>C0XMW3</accession>
<organism evidence="1 2">
    <name type="scientific">Lentilactobacillus hilgardii (strain ATCC 8290 / DSM 20176 / CCUG 30140 / JCM 1155 / KCTC 3500 / NBRC 15886 / NCIMB 8040 / NRRL B-1843 / 9)</name>
    <dbReference type="NCBI Taxonomy" id="1423757"/>
    <lineage>
        <taxon>Bacteria</taxon>
        <taxon>Bacillati</taxon>
        <taxon>Bacillota</taxon>
        <taxon>Bacilli</taxon>
        <taxon>Lactobacillales</taxon>
        <taxon>Lactobacillaceae</taxon>
        <taxon>Lentilactobacillus</taxon>
    </lineage>
</organism>
<dbReference type="AlphaFoldDB" id="C0XMW3"/>
<comment type="caution">
    <text evidence="1">The sequence shown here is derived from an EMBL/GenBank/DDBJ whole genome shotgun (WGS) entry which is preliminary data.</text>
</comment>
<feature type="non-terminal residue" evidence="1">
    <location>
        <position position="1"/>
    </location>
</feature>
<dbReference type="EMBL" id="ACGP01000216">
    <property type="protein sequence ID" value="EEI23285.1"/>
    <property type="molecule type" value="Genomic_DNA"/>
</dbReference>